<accession>A0A7S2QUF6</accession>
<dbReference type="SMART" id="SM00360">
    <property type="entry name" value="RRM"/>
    <property type="match status" value="2"/>
</dbReference>
<dbReference type="InterPro" id="IPR000504">
    <property type="entry name" value="RRM_dom"/>
</dbReference>
<dbReference type="GO" id="GO:0003723">
    <property type="term" value="F:RNA binding"/>
    <property type="evidence" value="ECO:0007669"/>
    <property type="project" value="UniProtKB-UniRule"/>
</dbReference>
<feature type="region of interest" description="Disordered" evidence="4">
    <location>
        <begin position="1"/>
        <end position="51"/>
    </location>
</feature>
<feature type="compositionally biased region" description="Low complexity" evidence="4">
    <location>
        <begin position="247"/>
        <end position="271"/>
    </location>
</feature>
<feature type="region of interest" description="Disordered" evidence="4">
    <location>
        <begin position="234"/>
        <end position="271"/>
    </location>
</feature>
<dbReference type="InterPro" id="IPR035979">
    <property type="entry name" value="RBD_domain_sf"/>
</dbReference>
<protein>
    <recommendedName>
        <fullName evidence="5">RRM domain-containing protein</fullName>
    </recommendedName>
</protein>
<name>A0A7S2QUF6_9CHLO</name>
<dbReference type="PANTHER" id="PTHR13976">
    <property type="entry name" value="HETEROGENEOUS NUCLEAR RIBONUCLEOPROTEIN-RELATED"/>
    <property type="match status" value="1"/>
</dbReference>
<reference evidence="6" key="1">
    <citation type="submission" date="2021-01" db="EMBL/GenBank/DDBJ databases">
        <authorList>
            <person name="Corre E."/>
            <person name="Pelletier E."/>
            <person name="Niang G."/>
            <person name="Scheremetjew M."/>
            <person name="Finn R."/>
            <person name="Kale V."/>
            <person name="Holt S."/>
            <person name="Cochrane G."/>
            <person name="Meng A."/>
            <person name="Brown T."/>
            <person name="Cohen L."/>
        </authorList>
    </citation>
    <scope>NUCLEOTIDE SEQUENCE</scope>
    <source>
        <strain evidence="6">SAG 11-48b</strain>
    </source>
</reference>
<organism evidence="6">
    <name type="scientific">Chlamydomonas chlamydogama</name>
    <dbReference type="NCBI Taxonomy" id="225041"/>
    <lineage>
        <taxon>Eukaryota</taxon>
        <taxon>Viridiplantae</taxon>
        <taxon>Chlorophyta</taxon>
        <taxon>core chlorophytes</taxon>
        <taxon>Chlorophyceae</taxon>
        <taxon>CS clade</taxon>
        <taxon>Chlamydomonadales</taxon>
        <taxon>Chlamydomonadaceae</taxon>
        <taxon>Chlamydomonas</taxon>
    </lineage>
</organism>
<dbReference type="AlphaFoldDB" id="A0A7S2QUF6"/>
<dbReference type="PROSITE" id="PS50102">
    <property type="entry name" value="RRM"/>
    <property type="match status" value="2"/>
</dbReference>
<evidence type="ECO:0000256" key="3">
    <source>
        <dbReference type="PROSITE-ProRule" id="PRU00176"/>
    </source>
</evidence>
<feature type="domain" description="RRM" evidence="5">
    <location>
        <begin position="56"/>
        <end position="131"/>
    </location>
</feature>
<dbReference type="SUPFAM" id="SSF54928">
    <property type="entry name" value="RNA-binding domain, RBD"/>
    <property type="match status" value="1"/>
</dbReference>
<evidence type="ECO:0000259" key="5">
    <source>
        <dbReference type="PROSITE" id="PS50102"/>
    </source>
</evidence>
<dbReference type="CDD" id="cd12254">
    <property type="entry name" value="RRM_hnRNPH_ESRPs_RBM12_like"/>
    <property type="match status" value="1"/>
</dbReference>
<dbReference type="Gene3D" id="3.30.70.330">
    <property type="match status" value="2"/>
</dbReference>
<keyword evidence="2 3" id="KW-0694">RNA-binding</keyword>
<evidence type="ECO:0000256" key="1">
    <source>
        <dbReference type="ARBA" id="ARBA00022737"/>
    </source>
</evidence>
<feature type="domain" description="RRM" evidence="5">
    <location>
        <begin position="289"/>
        <end position="365"/>
    </location>
</feature>
<keyword evidence="1" id="KW-0677">Repeat</keyword>
<dbReference type="EMBL" id="HBHD01001833">
    <property type="protein sequence ID" value="CAD9652326.1"/>
    <property type="molecule type" value="Transcribed_RNA"/>
</dbReference>
<proteinExistence type="predicted"/>
<dbReference type="InterPro" id="IPR012677">
    <property type="entry name" value="Nucleotide-bd_a/b_plait_sf"/>
</dbReference>
<dbReference type="InterPro" id="IPR050666">
    <property type="entry name" value="ESRP"/>
</dbReference>
<sequence length="365" mass="39409">MSGPAVDATAPEASQMAKGAAAGPNVDGFSSEFGQPVPLSDPSKGASVPKPSESSAILKLKGLPYSTTEQQILQFFGDFKVQCVRFVYEPDGRPSGLAFAEFENKEEALKALSKNGEYIGERYVRLLHVPKSEMEEQVRLGTLAIPGNAAKLRSRLMRQQQRNNLAYLAGPLQLVPTVVPAAGRPLMSVGPTLNAPYATGPTGAPIDARVWPGQAYQASPVALAAQFGNLSIGPTQSIARGPAMHAQPHQGQHPNHGLQQHQQQQQLPGQLQTQQNLLNSRSVQNPTSATVKVRGLPYRSSPAEILTFFQGYQYLPDSLQIGLDSLGRPSGEAWLTFVNPPEALRAVRDLNRHYLGSRYLELSIC</sequence>
<gene>
    <name evidence="6" type="ORF">CCHL1392_LOCUS1001</name>
</gene>
<dbReference type="Pfam" id="PF00076">
    <property type="entry name" value="RRM_1"/>
    <property type="match status" value="2"/>
</dbReference>
<evidence type="ECO:0000256" key="4">
    <source>
        <dbReference type="SAM" id="MobiDB-lite"/>
    </source>
</evidence>
<evidence type="ECO:0000256" key="2">
    <source>
        <dbReference type="ARBA" id="ARBA00022884"/>
    </source>
</evidence>
<evidence type="ECO:0000313" key="6">
    <source>
        <dbReference type="EMBL" id="CAD9652326.1"/>
    </source>
</evidence>